<accession>A0A841CTU6</accession>
<gene>
    <name evidence="2" type="ORF">FHS29_006179</name>
</gene>
<comment type="caution">
    <text evidence="2">The sequence shown here is derived from an EMBL/GenBank/DDBJ whole genome shotgun (WGS) entry which is preliminary data.</text>
</comment>
<feature type="transmembrane region" description="Helical" evidence="1">
    <location>
        <begin position="117"/>
        <end position="141"/>
    </location>
</feature>
<name>A0A841CTU6_9PSEU</name>
<dbReference type="RefSeq" id="WP_184696549.1">
    <property type="nucleotide sequence ID" value="NZ_JACHJN010000011.1"/>
</dbReference>
<dbReference type="AlphaFoldDB" id="A0A841CTU6"/>
<feature type="transmembrane region" description="Helical" evidence="1">
    <location>
        <begin position="255"/>
        <end position="276"/>
    </location>
</feature>
<feature type="transmembrane region" description="Helical" evidence="1">
    <location>
        <begin position="223"/>
        <end position="243"/>
    </location>
</feature>
<keyword evidence="1" id="KW-1133">Transmembrane helix</keyword>
<keyword evidence="3" id="KW-1185">Reference proteome</keyword>
<feature type="transmembrane region" description="Helical" evidence="1">
    <location>
        <begin position="153"/>
        <end position="172"/>
    </location>
</feature>
<protein>
    <submittedName>
        <fullName evidence="2">Uncharacterized protein</fullName>
    </submittedName>
</protein>
<feature type="transmembrane region" description="Helical" evidence="1">
    <location>
        <begin position="75"/>
        <end position="97"/>
    </location>
</feature>
<evidence type="ECO:0000313" key="3">
    <source>
        <dbReference type="Proteomes" id="UP000547510"/>
    </source>
</evidence>
<feature type="transmembrane region" description="Helical" evidence="1">
    <location>
        <begin position="49"/>
        <end position="66"/>
    </location>
</feature>
<evidence type="ECO:0000313" key="2">
    <source>
        <dbReference type="EMBL" id="MBB5959558.1"/>
    </source>
</evidence>
<keyword evidence="1" id="KW-0812">Transmembrane</keyword>
<dbReference type="EMBL" id="JACHJN010000011">
    <property type="protein sequence ID" value="MBB5959558.1"/>
    <property type="molecule type" value="Genomic_DNA"/>
</dbReference>
<evidence type="ECO:0000256" key="1">
    <source>
        <dbReference type="SAM" id="Phobius"/>
    </source>
</evidence>
<keyword evidence="1" id="KW-0472">Membrane</keyword>
<feature type="transmembrane region" description="Helical" evidence="1">
    <location>
        <begin position="288"/>
        <end position="311"/>
    </location>
</feature>
<organism evidence="2 3">
    <name type="scientific">Saccharothrix tamanrassetensis</name>
    <dbReference type="NCBI Taxonomy" id="1051531"/>
    <lineage>
        <taxon>Bacteria</taxon>
        <taxon>Bacillati</taxon>
        <taxon>Actinomycetota</taxon>
        <taxon>Actinomycetes</taxon>
        <taxon>Pseudonocardiales</taxon>
        <taxon>Pseudonocardiaceae</taxon>
        <taxon>Saccharothrix</taxon>
    </lineage>
</organism>
<dbReference type="Proteomes" id="UP000547510">
    <property type="component" value="Unassembled WGS sequence"/>
</dbReference>
<reference evidence="2 3" key="1">
    <citation type="submission" date="2020-08" db="EMBL/GenBank/DDBJ databases">
        <title>Genomic Encyclopedia of Type Strains, Phase III (KMG-III): the genomes of soil and plant-associated and newly described type strains.</title>
        <authorList>
            <person name="Whitman W."/>
        </authorList>
    </citation>
    <scope>NUCLEOTIDE SEQUENCE [LARGE SCALE GENOMIC DNA]</scope>
    <source>
        <strain evidence="2 3">CECT 8640</strain>
    </source>
</reference>
<proteinExistence type="predicted"/>
<feature type="transmembrane region" description="Helical" evidence="1">
    <location>
        <begin position="14"/>
        <end position="34"/>
    </location>
</feature>
<sequence length="330" mass="35975">MTVLRPWREWHRPLMVNVTFMIGFVLVSAVGVVVDDRTLLDESVWMKPLKFSFAFALYAGTLAWLLTKLHKGRRFAWWVGTAFAVIATIEVAAITTQGARGTFSHFNEFSTDPVTRVLFPLLTYGVMLIYVLNLLVVLVVLRQRIGDRALNAALRAGLGLATLGMTLPMWWLTYKVDPRTVTDANGSRLLLHQSHGVGDPDGRGMPITHWSVTGGDYRPGHFLALHGIHVLLLITAVLAVLGTRVAWLHAERVRARLIGVAALGYTGLVVLITWQANRGQSLVHPDAATLVALAAVVLATAIGLVAVVAAARRAPAEPVRPDNTPTPATR</sequence>